<dbReference type="Pfam" id="PF07690">
    <property type="entry name" value="MFS_1"/>
    <property type="match status" value="1"/>
</dbReference>
<feature type="transmembrane region" description="Helical" evidence="7">
    <location>
        <begin position="352"/>
        <end position="374"/>
    </location>
</feature>
<protein>
    <recommendedName>
        <fullName evidence="8">Major facilitator superfamily (MFS) profile domain-containing protein</fullName>
    </recommendedName>
</protein>
<evidence type="ECO:0000256" key="2">
    <source>
        <dbReference type="ARBA" id="ARBA00022448"/>
    </source>
</evidence>
<dbReference type="InterPro" id="IPR020846">
    <property type="entry name" value="MFS_dom"/>
</dbReference>
<feature type="transmembrane region" description="Helical" evidence="7">
    <location>
        <begin position="419"/>
        <end position="440"/>
    </location>
</feature>
<dbReference type="CDD" id="cd17502">
    <property type="entry name" value="MFS_Azr1_MDR_like"/>
    <property type="match status" value="1"/>
</dbReference>
<feature type="transmembrane region" description="Helical" evidence="7">
    <location>
        <begin position="178"/>
        <end position="197"/>
    </location>
</feature>
<dbReference type="PANTHER" id="PTHR23501:SF201">
    <property type="entry name" value="MFS AFLATOXIN EFFLUX PUMP"/>
    <property type="match status" value="1"/>
</dbReference>
<feature type="transmembrane region" description="Helical" evidence="7">
    <location>
        <begin position="386"/>
        <end position="407"/>
    </location>
</feature>
<evidence type="ECO:0000259" key="8">
    <source>
        <dbReference type="PROSITE" id="PS50850"/>
    </source>
</evidence>
<gene>
    <name evidence="9" type="ORF">EKO27_g7494</name>
</gene>
<dbReference type="Gene3D" id="1.20.1250.20">
    <property type="entry name" value="MFS general substrate transporter like domains"/>
    <property type="match status" value="2"/>
</dbReference>
<feature type="transmembrane region" description="Helical" evidence="7">
    <location>
        <begin position="452"/>
        <end position="471"/>
    </location>
</feature>
<keyword evidence="4 7" id="KW-1133">Transmembrane helix</keyword>
<feature type="transmembrane region" description="Helical" evidence="7">
    <location>
        <begin position="51"/>
        <end position="69"/>
    </location>
</feature>
<feature type="domain" description="Major facilitator superfamily (MFS) profile" evidence="8">
    <location>
        <begin position="56"/>
        <end position="549"/>
    </location>
</feature>
<feature type="transmembrane region" description="Helical" evidence="7">
    <location>
        <begin position="279"/>
        <end position="298"/>
    </location>
</feature>
<sequence>MAVSPPQGRMALEDSAEKAPRAPPPLPPRPPPLTAPGQNQEAEENFQPRTFKFWSVVISAFLCLFLISLDRTIIGTATPSITQDFHGVGDIGWYGSAYLLTTAASQFTFSKFYKYYSVKWTFLVSVFLFEVGSALCGAAPNSISFILGRAISGVGGAGIFSGTTIILFHMIPLRKQPLFQGLFGAVFGIASVVGPLVGGAFTTNVTWRWCFYINLPIGGVAVVCLAFFLHPKKKGRERVTLREQFLRLDPLGTLFFVPSVVSLLIALEWGGSTWPWNSWRIILLLVVFGVLFIAFTVVQIRRPDTATVPSRIISQRSILAAAIFMFSISGAMFIAIYYLPLWSNAGPKLVQVILGVSAIQSGVYTLPFVLSLVVSANISGILIKKTGYYVPAMIICPSLMTIGLGLMTTFRVNESSSHWIGYQFITGFGLGFGIQASNLATRAVLPMSDVPTGLAVIFFFQQLGGAIFTSVGQSLLSTFLVENISDIPGVNPSDLTNQGANDIISALPTEYQAEVKVVYNYAIVRIFKCAYGVAIVAVVAALFMEWKNVNNVKPPEASDPPGSVSRAETIVEEGSKDEEERVGEQEPSGIVKVYIERNQLSKEMEIEIANISRKGTSDNFD</sequence>
<reference evidence="9 10" key="1">
    <citation type="submission" date="2018-12" db="EMBL/GenBank/DDBJ databases">
        <title>Draft genome sequence of Xylaria grammica IHI A82.</title>
        <authorList>
            <person name="Buettner E."/>
            <person name="Kellner H."/>
        </authorList>
    </citation>
    <scope>NUCLEOTIDE SEQUENCE [LARGE SCALE GENOMIC DNA]</scope>
    <source>
        <strain evidence="9 10">IHI A82</strain>
    </source>
</reference>
<feature type="transmembrane region" description="Helical" evidence="7">
    <location>
        <begin position="146"/>
        <end position="171"/>
    </location>
</feature>
<evidence type="ECO:0000256" key="6">
    <source>
        <dbReference type="SAM" id="MobiDB-lite"/>
    </source>
</evidence>
<proteinExistence type="predicted"/>
<evidence type="ECO:0000313" key="10">
    <source>
        <dbReference type="Proteomes" id="UP000286045"/>
    </source>
</evidence>
<evidence type="ECO:0000256" key="7">
    <source>
        <dbReference type="SAM" id="Phobius"/>
    </source>
</evidence>
<evidence type="ECO:0000256" key="4">
    <source>
        <dbReference type="ARBA" id="ARBA00022989"/>
    </source>
</evidence>
<keyword evidence="2" id="KW-0813">Transport</keyword>
<feature type="transmembrane region" description="Helical" evidence="7">
    <location>
        <begin position="120"/>
        <end position="140"/>
    </location>
</feature>
<feature type="transmembrane region" description="Helical" evidence="7">
    <location>
        <begin position="250"/>
        <end position="267"/>
    </location>
</feature>
<feature type="region of interest" description="Disordered" evidence="6">
    <location>
        <begin position="1"/>
        <end position="41"/>
    </location>
</feature>
<dbReference type="InterPro" id="IPR036259">
    <property type="entry name" value="MFS_trans_sf"/>
</dbReference>
<dbReference type="InterPro" id="IPR011701">
    <property type="entry name" value="MFS"/>
</dbReference>
<keyword evidence="5 7" id="KW-0472">Membrane</keyword>
<dbReference type="AlphaFoldDB" id="A0A439CZH5"/>
<feature type="compositionally biased region" description="Basic and acidic residues" evidence="6">
    <location>
        <begin position="11"/>
        <end position="20"/>
    </location>
</feature>
<feature type="compositionally biased region" description="Pro residues" evidence="6">
    <location>
        <begin position="21"/>
        <end position="34"/>
    </location>
</feature>
<dbReference type="EMBL" id="RYZI01000248">
    <property type="protein sequence ID" value="RWA07609.1"/>
    <property type="molecule type" value="Genomic_DNA"/>
</dbReference>
<dbReference type="PANTHER" id="PTHR23501">
    <property type="entry name" value="MAJOR FACILITATOR SUPERFAMILY"/>
    <property type="match status" value="1"/>
</dbReference>
<evidence type="ECO:0000256" key="3">
    <source>
        <dbReference type="ARBA" id="ARBA00022692"/>
    </source>
</evidence>
<organism evidence="9 10">
    <name type="scientific">Xylaria grammica</name>
    <dbReference type="NCBI Taxonomy" id="363999"/>
    <lineage>
        <taxon>Eukaryota</taxon>
        <taxon>Fungi</taxon>
        <taxon>Dikarya</taxon>
        <taxon>Ascomycota</taxon>
        <taxon>Pezizomycotina</taxon>
        <taxon>Sordariomycetes</taxon>
        <taxon>Xylariomycetidae</taxon>
        <taxon>Xylariales</taxon>
        <taxon>Xylariaceae</taxon>
        <taxon>Xylaria</taxon>
    </lineage>
</organism>
<dbReference type="SUPFAM" id="SSF103473">
    <property type="entry name" value="MFS general substrate transporter"/>
    <property type="match status" value="2"/>
</dbReference>
<accession>A0A439CZH5</accession>
<dbReference type="FunFam" id="1.20.1720.10:FF:000012">
    <property type="entry name" value="MFS toxin efflux pump (AflT)"/>
    <property type="match status" value="1"/>
</dbReference>
<feature type="transmembrane region" description="Helical" evidence="7">
    <location>
        <begin position="318"/>
        <end position="340"/>
    </location>
</feature>
<comment type="caution">
    <text evidence="9">The sequence shown here is derived from an EMBL/GenBank/DDBJ whole genome shotgun (WGS) entry which is preliminary data.</text>
</comment>
<keyword evidence="10" id="KW-1185">Reference proteome</keyword>
<dbReference type="PROSITE" id="PS50850">
    <property type="entry name" value="MFS"/>
    <property type="match status" value="1"/>
</dbReference>
<evidence type="ECO:0000313" key="9">
    <source>
        <dbReference type="EMBL" id="RWA07609.1"/>
    </source>
</evidence>
<evidence type="ECO:0000256" key="5">
    <source>
        <dbReference type="ARBA" id="ARBA00023136"/>
    </source>
</evidence>
<dbReference type="FunFam" id="1.20.1250.20:FF:000196">
    <property type="entry name" value="MFS toxin efflux pump (AflT)"/>
    <property type="match status" value="1"/>
</dbReference>
<evidence type="ECO:0000256" key="1">
    <source>
        <dbReference type="ARBA" id="ARBA00004141"/>
    </source>
</evidence>
<feature type="transmembrane region" description="Helical" evidence="7">
    <location>
        <begin position="522"/>
        <end position="543"/>
    </location>
</feature>
<keyword evidence="3 7" id="KW-0812">Transmembrane</keyword>
<feature type="transmembrane region" description="Helical" evidence="7">
    <location>
        <begin position="209"/>
        <end position="229"/>
    </location>
</feature>
<dbReference type="Proteomes" id="UP000286045">
    <property type="component" value="Unassembled WGS sequence"/>
</dbReference>
<dbReference type="GO" id="GO:0022857">
    <property type="term" value="F:transmembrane transporter activity"/>
    <property type="evidence" value="ECO:0007669"/>
    <property type="project" value="InterPro"/>
</dbReference>
<feature type="region of interest" description="Disordered" evidence="6">
    <location>
        <begin position="554"/>
        <end position="587"/>
    </location>
</feature>
<dbReference type="GO" id="GO:0005886">
    <property type="term" value="C:plasma membrane"/>
    <property type="evidence" value="ECO:0007669"/>
    <property type="project" value="TreeGrafter"/>
</dbReference>
<name>A0A439CZH5_9PEZI</name>
<comment type="subcellular location">
    <subcellularLocation>
        <location evidence="1">Membrane</location>
        <topology evidence="1">Multi-pass membrane protein</topology>
    </subcellularLocation>
</comment>